<dbReference type="Proteomes" id="UP001234297">
    <property type="component" value="Chromosome 9"/>
</dbReference>
<evidence type="ECO:0000313" key="1">
    <source>
        <dbReference type="EMBL" id="KAJ8621334.1"/>
    </source>
</evidence>
<dbReference type="EMBL" id="CM056817">
    <property type="protein sequence ID" value="KAJ8621334.1"/>
    <property type="molecule type" value="Genomic_DNA"/>
</dbReference>
<gene>
    <name evidence="1" type="ORF">MRB53_029863</name>
</gene>
<proteinExistence type="predicted"/>
<sequence>MEPANANGDESPSFDELYNINLFPSELFLKFRNEIQGLRVGVNLEFYNSPGNDYHAKLVLKPLAPDRRWKFMYEPVRGDIRLLSKKIALTKYLNLQVGIGHNFHLNATGWKWKLSTCLGGDGISQIRNKTSIGVFPGFDLRIGWRAEYILPEIHGAVGTGEPIFNMNYGSLRGDSAESNQQGEEAITTVHSGLLTKPSMLCLFVCLIQFCQCHLFGLLFSRVWQYLSRFWWIHTSLLYPTLGARIFAWSMKLCSSLQLAAHQSQLANDCGCFLFTVHLQSGYDCHKLWFSGFGSSTLARILIFGTASLKKNISSGFVGMLFSETC</sequence>
<organism evidence="1 2">
    <name type="scientific">Persea americana</name>
    <name type="common">Avocado</name>
    <dbReference type="NCBI Taxonomy" id="3435"/>
    <lineage>
        <taxon>Eukaryota</taxon>
        <taxon>Viridiplantae</taxon>
        <taxon>Streptophyta</taxon>
        <taxon>Embryophyta</taxon>
        <taxon>Tracheophyta</taxon>
        <taxon>Spermatophyta</taxon>
        <taxon>Magnoliopsida</taxon>
        <taxon>Magnoliidae</taxon>
        <taxon>Laurales</taxon>
        <taxon>Lauraceae</taxon>
        <taxon>Persea</taxon>
    </lineage>
</organism>
<name>A0ACC2KJJ1_PERAE</name>
<protein>
    <submittedName>
        <fullName evidence="1">Uncharacterized protein</fullName>
    </submittedName>
</protein>
<comment type="caution">
    <text evidence="1">The sequence shown here is derived from an EMBL/GenBank/DDBJ whole genome shotgun (WGS) entry which is preliminary data.</text>
</comment>
<reference evidence="1 2" key="1">
    <citation type="journal article" date="2022" name="Hortic Res">
        <title>A haplotype resolved chromosomal level avocado genome allows analysis of novel avocado genes.</title>
        <authorList>
            <person name="Nath O."/>
            <person name="Fletcher S.J."/>
            <person name="Hayward A."/>
            <person name="Shaw L.M."/>
            <person name="Masouleh A.K."/>
            <person name="Furtado A."/>
            <person name="Henry R.J."/>
            <person name="Mitter N."/>
        </authorList>
    </citation>
    <scope>NUCLEOTIDE SEQUENCE [LARGE SCALE GENOMIC DNA]</scope>
    <source>
        <strain evidence="2">cv. Hass</strain>
    </source>
</reference>
<accession>A0ACC2KJJ1</accession>
<evidence type="ECO:0000313" key="2">
    <source>
        <dbReference type="Proteomes" id="UP001234297"/>
    </source>
</evidence>
<keyword evidence="2" id="KW-1185">Reference proteome</keyword>